<reference evidence="2" key="1">
    <citation type="submission" date="2018-01" db="EMBL/GenBank/DDBJ databases">
        <authorList>
            <person name="Clerissi C."/>
        </authorList>
    </citation>
    <scope>NUCLEOTIDE SEQUENCE [LARGE SCALE GENOMIC DNA]</scope>
    <source>
        <strain evidence="2">Cupriavidus taiwanensis STM 6021</strain>
    </source>
</reference>
<protein>
    <submittedName>
        <fullName evidence="2">Uncharacterized protein</fullName>
    </submittedName>
</protein>
<proteinExistence type="predicted"/>
<name>A0A7Z7J6J5_9BURK</name>
<comment type="caution">
    <text evidence="2">The sequence shown here is derived from an EMBL/GenBank/DDBJ whole genome shotgun (WGS) entry which is preliminary data.</text>
</comment>
<accession>A0A7Z7J6J5</accession>
<feature type="region of interest" description="Disordered" evidence="1">
    <location>
        <begin position="1"/>
        <end position="32"/>
    </location>
</feature>
<organism evidence="2">
    <name type="scientific">Cupriavidus taiwanensis</name>
    <dbReference type="NCBI Taxonomy" id="164546"/>
    <lineage>
        <taxon>Bacteria</taxon>
        <taxon>Pseudomonadati</taxon>
        <taxon>Pseudomonadota</taxon>
        <taxon>Betaproteobacteria</taxon>
        <taxon>Burkholderiales</taxon>
        <taxon>Burkholderiaceae</taxon>
        <taxon>Cupriavidus</taxon>
    </lineage>
</organism>
<dbReference type="AlphaFoldDB" id="A0A7Z7J6J5"/>
<gene>
    <name evidence="2" type="ORF">CBM2594_A10126</name>
</gene>
<sequence length="223" mass="24686">MLAHRRISGEPLPALHTKKLTGPKQSSKCCSSYDATTTGKLAGSGEYGNTRQRAIQPARECRGMGVEVCPTATARANASPYPCTSHRKVIQAMVINIEKPLRLCLDVVETEEHIPSMEMQIAVDVQQFGHELAYKGSAWFDCATWDAFVQGLAAPDTTEVSLVDMDEHFTLTFGVVNGSLELAWEMKKRDTSGAVTTATFRSPIDADTFAHVTLQFKEFERWW</sequence>
<evidence type="ECO:0000256" key="1">
    <source>
        <dbReference type="SAM" id="MobiDB-lite"/>
    </source>
</evidence>
<evidence type="ECO:0000313" key="2">
    <source>
        <dbReference type="EMBL" id="SPC06164.1"/>
    </source>
</evidence>
<dbReference type="Proteomes" id="UP000257139">
    <property type="component" value="Chromosome CBM2594_a"/>
</dbReference>
<dbReference type="EMBL" id="OGUU01000001">
    <property type="protein sequence ID" value="SPC06164.1"/>
    <property type="molecule type" value="Genomic_DNA"/>
</dbReference>
<feature type="compositionally biased region" description="Polar residues" evidence="1">
    <location>
        <begin position="23"/>
        <end position="32"/>
    </location>
</feature>